<accession>A0A834VA42</accession>
<feature type="binding site" evidence="2">
    <location>
        <position position="166"/>
    </location>
    <ligand>
        <name>Mg(2+)</name>
        <dbReference type="ChEBI" id="CHEBI:18420"/>
        <label>1</label>
        <note>catalytic</note>
    </ligand>
</feature>
<organism evidence="3">
    <name type="scientific">Sarcoptes scabiei</name>
    <name type="common">Itch mite</name>
    <name type="synonym">Acarus scabiei</name>
    <dbReference type="NCBI Taxonomy" id="52283"/>
    <lineage>
        <taxon>Eukaryota</taxon>
        <taxon>Metazoa</taxon>
        <taxon>Ecdysozoa</taxon>
        <taxon>Arthropoda</taxon>
        <taxon>Chelicerata</taxon>
        <taxon>Arachnida</taxon>
        <taxon>Acari</taxon>
        <taxon>Acariformes</taxon>
        <taxon>Sarcoptiformes</taxon>
        <taxon>Astigmata</taxon>
        <taxon>Psoroptidia</taxon>
        <taxon>Sarcoptoidea</taxon>
        <taxon>Sarcoptidae</taxon>
        <taxon>Sarcoptinae</taxon>
        <taxon>Sarcoptes</taxon>
    </lineage>
</organism>
<keyword evidence="2" id="KW-0479">Metal-binding</keyword>
<feature type="binding site" evidence="2">
    <location>
        <position position="84"/>
    </location>
    <ligand>
        <name>Mg(2+)</name>
        <dbReference type="ChEBI" id="CHEBI:18420"/>
        <label>1</label>
        <note>catalytic</note>
    </ligand>
</feature>
<keyword evidence="2" id="KW-0460">Magnesium</keyword>
<comment type="cofactor">
    <cofactor evidence="2">
        <name>Mg(2+)</name>
        <dbReference type="ChEBI" id="CHEBI:18420"/>
    </cofactor>
</comment>
<dbReference type="InterPro" id="IPR000760">
    <property type="entry name" value="Inositol_monophosphatase-like"/>
</dbReference>
<dbReference type="Gene3D" id="3.30.540.10">
    <property type="entry name" value="Fructose-1,6-Bisphosphatase, subunit A, domain 1"/>
    <property type="match status" value="1"/>
</dbReference>
<reference evidence="3" key="2">
    <citation type="submission" date="2020-01" db="EMBL/GenBank/DDBJ databases">
        <authorList>
            <person name="Korhonen P.K.K."/>
            <person name="Guangxu M.G."/>
            <person name="Wang T.W."/>
            <person name="Stroehlein A.J.S."/>
            <person name="Young N.D."/>
            <person name="Ang C.-S.A."/>
            <person name="Fernando D.W.F."/>
            <person name="Lu H.L."/>
            <person name="Taylor S.T."/>
            <person name="Ehtesham M.E.M."/>
            <person name="Najaraj S.H.N."/>
            <person name="Harsha G.H.G."/>
            <person name="Madugundu A.M."/>
            <person name="Renuse S.R."/>
            <person name="Holt D.H."/>
            <person name="Pandey A.P."/>
            <person name="Papenfuss A.P."/>
            <person name="Gasser R.B.G."/>
            <person name="Fischer K.F."/>
        </authorList>
    </citation>
    <scope>NUCLEOTIDE SEQUENCE</scope>
    <source>
        <strain evidence="3">SSS_KF_BRIS2020</strain>
    </source>
</reference>
<keyword evidence="5" id="KW-1185">Reference proteome</keyword>
<dbReference type="Gene3D" id="3.40.190.80">
    <property type="match status" value="1"/>
</dbReference>
<dbReference type="SUPFAM" id="SSF56655">
    <property type="entry name" value="Carbohydrate phosphatase"/>
    <property type="match status" value="1"/>
</dbReference>
<dbReference type="Gene3D" id="4.10.460.10">
    <property type="entry name" value="Inositol Polyphosphate 1-phosphatase, domain 1"/>
    <property type="match status" value="1"/>
</dbReference>
<dbReference type="Pfam" id="PF00459">
    <property type="entry name" value="Inositol_P"/>
    <property type="match status" value="1"/>
</dbReference>
<dbReference type="AlphaFoldDB" id="A0A834VA42"/>
<dbReference type="PANTHER" id="PTHR43028">
    <property type="entry name" value="3'(2'),5'-BISPHOSPHATE NUCLEOTIDASE 1"/>
    <property type="match status" value="1"/>
</dbReference>
<evidence type="ECO:0000256" key="1">
    <source>
        <dbReference type="ARBA" id="ARBA00009759"/>
    </source>
</evidence>
<evidence type="ECO:0000313" key="5">
    <source>
        <dbReference type="Proteomes" id="UP000070412"/>
    </source>
</evidence>
<dbReference type="PANTHER" id="PTHR43028:SF3">
    <property type="entry name" value="INOSITOL POLYPHOSPHATE 1-PHOSPHATASE"/>
    <property type="match status" value="1"/>
</dbReference>
<gene>
    <name evidence="3" type="ORF">SSS_8817</name>
</gene>
<evidence type="ECO:0000313" key="4">
    <source>
        <dbReference type="EnsemblMetazoa" id="KAF7487800.1"/>
    </source>
</evidence>
<sequence>MEIKIEDLLQELIQISKKSAQISRIIRFEMNDMIEMIVQEKTDHSKNPRFLHDYKTFADVLIQSVAIFFLNSKFPGLSSRIFGEESEVFVNRFGEKIVVEIQNNPNYTKEILEKILSNNSTIIEALMKIIHNTDNDRCEIAYDSLETSSLLRSLTTKQDNIGIWIDPIDSTSEYIKDCSFTNDDDHNDPLPVKGLGCVTCLFGVFDINTGEPILGVLSQPFYRKNKQSEFTERCFWGLKIGHLRINNFKRNSLEKNSKIILIGNDESDVLREKLIESYYSLIYVPGAGHKLMNVAIGEAAMMITSSKTTYFWDTCAAHAILRSMGGGLIPFENCQNLADENVDLDNEIDTIQIKYTAQRNTANNEYCMNSRGLIAYRDNETLLKVIRLLK</sequence>
<name>A0A834VA42_SARSC</name>
<comment type="similarity">
    <text evidence="1">Belongs to the inositol monophosphatase superfamily.</text>
</comment>
<feature type="binding site" evidence="2">
    <location>
        <position position="313"/>
    </location>
    <ligand>
        <name>Mg(2+)</name>
        <dbReference type="ChEBI" id="CHEBI:18420"/>
        <label>1</label>
        <note>catalytic</note>
    </ligand>
</feature>
<evidence type="ECO:0000256" key="2">
    <source>
        <dbReference type="PIRSR" id="PIRSR600760-2"/>
    </source>
</evidence>
<dbReference type="EnsemblMetazoa" id="SSS_8817s_mrna">
    <property type="protein sequence ID" value="KAF7487800.1"/>
    <property type="gene ID" value="SSS_8817"/>
</dbReference>
<dbReference type="Proteomes" id="UP000070412">
    <property type="component" value="Unassembled WGS sequence"/>
</dbReference>
<dbReference type="InterPro" id="IPR044897">
    <property type="entry name" value="INPP1_dom_1"/>
</dbReference>
<dbReference type="GO" id="GO:0046872">
    <property type="term" value="F:metal ion binding"/>
    <property type="evidence" value="ECO:0007669"/>
    <property type="project" value="UniProtKB-KW"/>
</dbReference>
<reference evidence="5" key="1">
    <citation type="journal article" date="2020" name="PLoS Negl. Trop. Dis.">
        <title>High-quality nuclear genome for Sarcoptes scabiei-A critical resource for a neglected parasite.</title>
        <authorList>
            <person name="Korhonen P.K."/>
            <person name="Gasser R.B."/>
            <person name="Ma G."/>
            <person name="Wang T."/>
            <person name="Stroehlein A.J."/>
            <person name="Young N.D."/>
            <person name="Ang C.S."/>
            <person name="Fernando D.D."/>
            <person name="Lu H.C."/>
            <person name="Taylor S."/>
            <person name="Reynolds S.L."/>
            <person name="Mofiz E."/>
            <person name="Najaraj S.H."/>
            <person name="Gowda H."/>
            <person name="Madugundu A."/>
            <person name="Renuse S."/>
            <person name="Holt D."/>
            <person name="Pandey A."/>
            <person name="Papenfuss A.T."/>
            <person name="Fischer K."/>
        </authorList>
    </citation>
    <scope>NUCLEOTIDE SEQUENCE [LARGE SCALE GENOMIC DNA]</scope>
</reference>
<dbReference type="GO" id="GO:0004441">
    <property type="term" value="F:inositol-1,4-bisphosphate 1-phosphatase activity"/>
    <property type="evidence" value="ECO:0007669"/>
    <property type="project" value="TreeGrafter"/>
</dbReference>
<protein>
    <submittedName>
        <fullName evidence="3">Inositol polyphosphate 1-phosphatase</fullName>
    </submittedName>
</protein>
<reference evidence="4" key="3">
    <citation type="submission" date="2022-06" db="UniProtKB">
        <authorList>
            <consortium name="EnsemblMetazoa"/>
        </authorList>
    </citation>
    <scope>IDENTIFICATION</scope>
</reference>
<feature type="binding site" evidence="2">
    <location>
        <position position="169"/>
    </location>
    <ligand>
        <name>Mg(2+)</name>
        <dbReference type="ChEBI" id="CHEBI:18420"/>
        <label>1</label>
        <note>catalytic</note>
    </ligand>
</feature>
<feature type="binding site" evidence="2">
    <location>
        <position position="168"/>
    </location>
    <ligand>
        <name>Mg(2+)</name>
        <dbReference type="ChEBI" id="CHEBI:18420"/>
        <label>1</label>
        <note>catalytic</note>
    </ligand>
</feature>
<dbReference type="InterPro" id="IPR050725">
    <property type="entry name" value="CysQ/Inositol_MonoPase"/>
</dbReference>
<proteinExistence type="inferred from homology"/>
<dbReference type="OrthoDB" id="9977309at2759"/>
<dbReference type="EMBL" id="WVUK01000066">
    <property type="protein sequence ID" value="KAF7487800.1"/>
    <property type="molecule type" value="Genomic_DNA"/>
</dbReference>
<evidence type="ECO:0000313" key="3">
    <source>
        <dbReference type="EMBL" id="KAF7487800.1"/>
    </source>
</evidence>